<keyword evidence="11" id="KW-1185">Reference proteome</keyword>
<feature type="binding site" description="axial binding residue" evidence="8">
    <location>
        <position position="41"/>
    </location>
    <ligand>
        <name>heme b</name>
        <dbReference type="ChEBI" id="CHEBI:60344"/>
        <label>bD</label>
    </ligand>
    <ligandPart>
        <name>Fe</name>
        <dbReference type="ChEBI" id="CHEBI:18248"/>
    </ligandPart>
</feature>
<accession>A0A4Y7RAL8</accession>
<evidence type="ECO:0000256" key="1">
    <source>
        <dbReference type="ARBA" id="ARBA00004370"/>
    </source>
</evidence>
<evidence type="ECO:0000256" key="8">
    <source>
        <dbReference type="PIRSR" id="PIRSR000177-1"/>
    </source>
</evidence>
<feature type="binding site" description="axial binding residue" evidence="8">
    <location>
        <position position="82"/>
    </location>
    <ligand>
        <name>heme b</name>
        <dbReference type="ChEBI" id="CHEBI:60344"/>
        <label>bD</label>
    </ligand>
    <ligandPart>
        <name>Fe</name>
        <dbReference type="ChEBI" id="CHEBI:18248"/>
    </ligandPart>
</feature>
<proteinExistence type="predicted"/>
<dbReference type="EMBL" id="QFGA01000002">
    <property type="protein sequence ID" value="TEB06035.1"/>
    <property type="molecule type" value="Genomic_DNA"/>
</dbReference>
<dbReference type="SUPFAM" id="SSF81343">
    <property type="entry name" value="Fumarate reductase respiratory complex transmembrane subunits"/>
    <property type="match status" value="1"/>
</dbReference>
<evidence type="ECO:0000256" key="5">
    <source>
        <dbReference type="ARBA" id="ARBA00022989"/>
    </source>
</evidence>
<evidence type="ECO:0000313" key="11">
    <source>
        <dbReference type="Proteomes" id="UP000298324"/>
    </source>
</evidence>
<dbReference type="Proteomes" id="UP000298324">
    <property type="component" value="Unassembled WGS sequence"/>
</dbReference>
<feature type="transmembrane region" description="Helical" evidence="9">
    <location>
        <begin position="70"/>
        <end position="91"/>
    </location>
</feature>
<feature type="transmembrane region" description="Helical" evidence="9">
    <location>
        <begin position="21"/>
        <end position="50"/>
    </location>
</feature>
<feature type="transmembrane region" description="Helical" evidence="9">
    <location>
        <begin position="205"/>
        <end position="226"/>
    </location>
</feature>
<evidence type="ECO:0000256" key="9">
    <source>
        <dbReference type="SAM" id="Phobius"/>
    </source>
</evidence>
<keyword evidence="5 9" id="KW-1133">Transmembrane helix</keyword>
<dbReference type="InterPro" id="IPR000701">
    <property type="entry name" value="SuccDH_FuR_B_TM-su"/>
</dbReference>
<evidence type="ECO:0000256" key="7">
    <source>
        <dbReference type="ARBA" id="ARBA00023136"/>
    </source>
</evidence>
<comment type="subcellular location">
    <subcellularLocation>
        <location evidence="1">Membrane</location>
    </subcellularLocation>
</comment>
<comment type="caution">
    <text evidence="10">The sequence shown here is derived from an EMBL/GenBank/DDBJ whole genome shotgun (WGS) entry which is preliminary data.</text>
</comment>
<keyword evidence="4 8" id="KW-0479">Metal-binding</keyword>
<feature type="transmembrane region" description="Helical" evidence="9">
    <location>
        <begin position="164"/>
        <end position="184"/>
    </location>
</feature>
<protein>
    <submittedName>
        <fullName evidence="10">Fumarate reductase cytochrome b subunit</fullName>
    </submittedName>
</protein>
<evidence type="ECO:0000313" key="10">
    <source>
        <dbReference type="EMBL" id="TEB06035.1"/>
    </source>
</evidence>
<sequence>MAFSNTLQTTLNKKTNPKIEMYVDIAQSISGILLVGFLWMHMLFVGTIIISPELYDKLSIGLDKYYLAQVGIPGTVLLIIMHILLAGRRIPTRLRDMRITWRVAHMINHFDTWVWIGQIITALIIGIMAGIHIWLVMTTWPIRSFTSASRVAALGPADQSFGGFYFPFMIVFYVLLLFAGEYHAGFGLYRIFVKWGWFDRHRVGYVLKTITVIIIATGLLALYAFIKLAAGVL</sequence>
<keyword evidence="6 8" id="KW-0408">Iron</keyword>
<organism evidence="10 11">
    <name type="scientific">Pelotomaculum schinkii</name>
    <dbReference type="NCBI Taxonomy" id="78350"/>
    <lineage>
        <taxon>Bacteria</taxon>
        <taxon>Bacillati</taxon>
        <taxon>Bacillota</taxon>
        <taxon>Clostridia</taxon>
        <taxon>Eubacteriales</taxon>
        <taxon>Desulfotomaculaceae</taxon>
        <taxon>Pelotomaculum</taxon>
    </lineage>
</organism>
<dbReference type="GO" id="GO:0006099">
    <property type="term" value="P:tricarboxylic acid cycle"/>
    <property type="evidence" value="ECO:0007669"/>
    <property type="project" value="InterPro"/>
</dbReference>
<dbReference type="InterPro" id="IPR004224">
    <property type="entry name" value="Fum_red_B_TM"/>
</dbReference>
<feature type="binding site" description="axial binding residue" evidence="8">
    <location>
        <position position="183"/>
    </location>
    <ligand>
        <name>heme b</name>
        <dbReference type="ChEBI" id="CHEBI:60344"/>
        <label>bD</label>
    </ligand>
    <ligandPart>
        <name>Fe</name>
        <dbReference type="ChEBI" id="CHEBI:18248"/>
    </ligandPart>
</feature>
<dbReference type="Gene3D" id="1.20.1300.10">
    <property type="entry name" value="Fumarate reductase/succinate dehydrogenase, transmembrane subunit"/>
    <property type="match status" value="1"/>
</dbReference>
<feature type="binding site" description="axial binding residue" evidence="8">
    <location>
        <position position="132"/>
    </location>
    <ligand>
        <name>heme b</name>
        <dbReference type="ChEBI" id="CHEBI:60344"/>
        <label>bD</label>
    </ligand>
    <ligandPart>
        <name>Fe</name>
        <dbReference type="ChEBI" id="CHEBI:18248"/>
    </ligandPart>
</feature>
<dbReference type="Pfam" id="PF01127">
    <property type="entry name" value="Sdh_cyt"/>
    <property type="match status" value="1"/>
</dbReference>
<keyword evidence="2 8" id="KW-0349">Heme</keyword>
<evidence type="ECO:0000256" key="3">
    <source>
        <dbReference type="ARBA" id="ARBA00022692"/>
    </source>
</evidence>
<dbReference type="RefSeq" id="WP_190258666.1">
    <property type="nucleotide sequence ID" value="NZ_QFGA01000002.1"/>
</dbReference>
<evidence type="ECO:0000256" key="4">
    <source>
        <dbReference type="ARBA" id="ARBA00022723"/>
    </source>
</evidence>
<evidence type="ECO:0000256" key="2">
    <source>
        <dbReference type="ARBA" id="ARBA00022617"/>
    </source>
</evidence>
<reference evidence="10 11" key="1">
    <citation type="journal article" date="2018" name="Environ. Microbiol.">
        <title>Novel energy conservation strategies and behaviour of Pelotomaculum schinkii driving syntrophic propionate catabolism.</title>
        <authorList>
            <person name="Hidalgo-Ahumada C.A.P."/>
            <person name="Nobu M.K."/>
            <person name="Narihiro T."/>
            <person name="Tamaki H."/>
            <person name="Liu W.T."/>
            <person name="Kamagata Y."/>
            <person name="Stams A.J.M."/>
            <person name="Imachi H."/>
            <person name="Sousa D.Z."/>
        </authorList>
    </citation>
    <scope>NUCLEOTIDE SEQUENCE [LARGE SCALE GENOMIC DNA]</scope>
    <source>
        <strain evidence="10 11">HH</strain>
    </source>
</reference>
<feature type="transmembrane region" description="Helical" evidence="9">
    <location>
        <begin position="112"/>
        <end position="135"/>
    </location>
</feature>
<evidence type="ECO:0000256" key="6">
    <source>
        <dbReference type="ARBA" id="ARBA00023004"/>
    </source>
</evidence>
<keyword evidence="3 9" id="KW-0812">Transmembrane</keyword>
<dbReference type="AlphaFoldDB" id="A0A4Y7RAL8"/>
<dbReference type="InterPro" id="IPR034804">
    <property type="entry name" value="SQR/QFR_C/D"/>
</dbReference>
<dbReference type="GO" id="GO:0016020">
    <property type="term" value="C:membrane"/>
    <property type="evidence" value="ECO:0007669"/>
    <property type="project" value="UniProtKB-SubCell"/>
</dbReference>
<keyword evidence="7 9" id="KW-0472">Membrane</keyword>
<dbReference type="GO" id="GO:0046872">
    <property type="term" value="F:metal ion binding"/>
    <property type="evidence" value="ECO:0007669"/>
    <property type="project" value="UniProtKB-KW"/>
</dbReference>
<gene>
    <name evidence="10" type="primary">frdC_2</name>
    <name evidence="10" type="ORF">Psch_03077</name>
</gene>
<dbReference type="PIRSF" id="PIRSF000177">
    <property type="entry name" value="Fumar_rd_cyt_b"/>
    <property type="match status" value="1"/>
</dbReference>
<name>A0A4Y7RAL8_9FIRM</name>